<evidence type="ECO:0000313" key="1">
    <source>
        <dbReference type="EMBL" id="ALC15198.1"/>
    </source>
</evidence>
<dbReference type="STRING" id="1603606.DSOUD_0403"/>
<protein>
    <submittedName>
        <fullName evidence="1">Uncharacterized protein</fullName>
    </submittedName>
</protein>
<name>A0A0M5IMZ9_9BACT</name>
<dbReference type="AlphaFoldDB" id="A0A0M5IMZ9"/>
<proteinExistence type="predicted"/>
<accession>A0A0M5IMZ9</accession>
<sequence length="84" mass="9948">MEEEEITERYNRETGLIEIRCRRCENAEDLPTRRRKRHEYALFLPEWIEATKPRRFARGSGGNCTQRGLVMQNELVCLECGNMS</sequence>
<organism evidence="1 2">
    <name type="scientific">Desulfuromonas soudanensis</name>
    <dbReference type="NCBI Taxonomy" id="1603606"/>
    <lineage>
        <taxon>Bacteria</taxon>
        <taxon>Pseudomonadati</taxon>
        <taxon>Thermodesulfobacteriota</taxon>
        <taxon>Desulfuromonadia</taxon>
        <taxon>Desulfuromonadales</taxon>
        <taxon>Desulfuromonadaceae</taxon>
        <taxon>Desulfuromonas</taxon>
    </lineage>
</organism>
<dbReference type="Proteomes" id="UP000057158">
    <property type="component" value="Chromosome"/>
</dbReference>
<dbReference type="EMBL" id="CP010802">
    <property type="protein sequence ID" value="ALC15198.1"/>
    <property type="molecule type" value="Genomic_DNA"/>
</dbReference>
<evidence type="ECO:0000313" key="2">
    <source>
        <dbReference type="Proteomes" id="UP000057158"/>
    </source>
</evidence>
<dbReference type="PATRIC" id="fig|1603606.3.peg.438"/>
<reference evidence="1 2" key="1">
    <citation type="submission" date="2015-07" db="EMBL/GenBank/DDBJ databases">
        <title>Isolation and Genomic Characterization of a Novel Halophilic Metal-Reducing Deltaproteobacterium from the Deep Subsurface.</title>
        <authorList>
            <person name="Badalamenti J.P."/>
            <person name="Summers Z.M."/>
            <person name="Gralnick J.A."/>
            <person name="Bond D.R."/>
        </authorList>
    </citation>
    <scope>NUCLEOTIDE SEQUENCE [LARGE SCALE GENOMIC DNA]</scope>
    <source>
        <strain evidence="1 2">WTL</strain>
    </source>
</reference>
<keyword evidence="2" id="KW-1185">Reference proteome</keyword>
<gene>
    <name evidence="1" type="ORF">DSOUD_0403</name>
</gene>
<dbReference type="KEGG" id="des:DSOUD_0403"/>